<dbReference type="Proteomes" id="UP001164748">
    <property type="component" value="Chromosome"/>
</dbReference>
<dbReference type="InterPro" id="IPR018973">
    <property type="entry name" value="MZB"/>
</dbReference>
<sequence>MSGGKKTISNITPVGDVRPSQLLWTYGPGALIDMPSLSVVTQGIDRWDKDRCPPVTEARLLAAVKKVLGQQVESMRMPPFAIKESSDPFSAEARVGVPVRPFPRWLRCVKCGMLSEYDADLFEVKESRFRPENTRFVHKMCQGSKGDKPAKDADAVPARFLLACRKGHLDDFPWRYYVHGGHSTCTGGLRFFESGASLQTENLWVKCDECDAKRNLAQAFGKAGKDNLPACRGRHPHLDKFDSSCDEDAKGVLLGATNSWFPITLSALAIPLTRDPIIQLVKDGWDNFSDVESVFEVKAILKVLVKNAILPGIGQYSAEEIWSVIEAINNDEVGCTVTQEDIKVPEWDVFIEPSPPTDWPHFLSEATSVPTKYKKQISNVLLLKRLREVNALIGFTRVEAPEESNNPDEQPPMASLCNDEPTWVPASQVHGEGIFIRFDEDELNQWEKIPAVQAINEMLFNGHKGWRRARGVSPDSGYPGVRYVLLHTIAHMLIRELALECGYNAASIRERIYGDTSGENNQAGILIYTAVADSDGTLGGLVELGKAENLERLLHQALNRARVCSSDPLCSEHNPEKDRTLHAAACHACTFTAETSCEKNNRYLDRALVVPTLDNDGAAFFGAVC</sequence>
<dbReference type="NCBIfam" id="NF038324">
    <property type="entry name" value="DrmB_fam"/>
    <property type="match status" value="1"/>
</dbReference>
<evidence type="ECO:0000259" key="1">
    <source>
        <dbReference type="Pfam" id="PF09369"/>
    </source>
</evidence>
<organism evidence="2 3">
    <name type="scientific">Salinivibrio kushneri</name>
    <dbReference type="NCBI Taxonomy" id="1908198"/>
    <lineage>
        <taxon>Bacteria</taxon>
        <taxon>Pseudomonadati</taxon>
        <taxon>Pseudomonadota</taxon>
        <taxon>Gammaproteobacteria</taxon>
        <taxon>Vibrionales</taxon>
        <taxon>Vibrionaceae</taxon>
        <taxon>Salinivibrio</taxon>
    </lineage>
</organism>
<dbReference type="Pfam" id="PF09369">
    <property type="entry name" value="MZB"/>
    <property type="match status" value="1"/>
</dbReference>
<reference evidence="2" key="1">
    <citation type="submission" date="2022-09" db="EMBL/GenBank/DDBJ databases">
        <authorList>
            <person name="Li Z.-J."/>
        </authorList>
    </citation>
    <scope>NUCLEOTIDE SEQUENCE</scope>
    <source>
        <strain evidence="2">TGB11</strain>
    </source>
</reference>
<evidence type="ECO:0000313" key="2">
    <source>
        <dbReference type="EMBL" id="WBA09634.1"/>
    </source>
</evidence>
<dbReference type="RefSeq" id="WP_269579764.1">
    <property type="nucleotide sequence ID" value="NZ_CP114588.1"/>
</dbReference>
<accession>A0AA47LSB0</accession>
<proteinExistence type="predicted"/>
<gene>
    <name evidence="2" type="ORF">N8M53_05415</name>
</gene>
<dbReference type="EMBL" id="CP114588">
    <property type="protein sequence ID" value="WBA09634.1"/>
    <property type="molecule type" value="Genomic_DNA"/>
</dbReference>
<feature type="domain" description="MrfA-like Zn-binding" evidence="1">
    <location>
        <begin position="490"/>
        <end position="590"/>
    </location>
</feature>
<name>A0AA47LSB0_9GAMM</name>
<protein>
    <submittedName>
        <fullName evidence="2">DUF1998 domain-containing protein</fullName>
    </submittedName>
</protein>
<evidence type="ECO:0000313" key="3">
    <source>
        <dbReference type="Proteomes" id="UP001164748"/>
    </source>
</evidence>
<dbReference type="AlphaFoldDB" id="A0AA47LSB0"/>
<dbReference type="InterPro" id="IPR047721">
    <property type="entry name" value="DrmB"/>
</dbReference>